<evidence type="ECO:0000259" key="5">
    <source>
        <dbReference type="Pfam" id="PF20464"/>
    </source>
</evidence>
<dbReference type="InterPro" id="IPR029063">
    <property type="entry name" value="SAM-dependent_MTases_sf"/>
</dbReference>
<evidence type="ECO:0000259" key="9">
    <source>
        <dbReference type="Pfam" id="PF20473"/>
    </source>
</evidence>
<keyword evidence="3" id="KW-0808">Transferase</keyword>
<dbReference type="Pfam" id="PF20473">
    <property type="entry name" value="MmeI_Mtase"/>
    <property type="match status" value="1"/>
</dbReference>
<dbReference type="RefSeq" id="WP_071540151.1">
    <property type="nucleotide sequence ID" value="NZ_CP015017.1"/>
</dbReference>
<evidence type="ECO:0000256" key="1">
    <source>
        <dbReference type="ARBA" id="ARBA00011900"/>
    </source>
</evidence>
<dbReference type="EC" id="2.1.1.72" evidence="1"/>
<dbReference type="InterPro" id="IPR046820">
    <property type="entry name" value="MmeI_TRD"/>
</dbReference>
<accession>A0AAC9NIY3</accession>
<dbReference type="InterPro" id="IPR046818">
    <property type="entry name" value="MmeI_C"/>
</dbReference>
<dbReference type="AlphaFoldDB" id="A0AAC9NIY3"/>
<feature type="domain" description="MmeI-like DNA-methyltransferase" evidence="9">
    <location>
        <begin position="351"/>
        <end position="608"/>
    </location>
</feature>
<dbReference type="Pfam" id="PF20467">
    <property type="entry name" value="MmeI_C"/>
    <property type="match status" value="1"/>
</dbReference>
<dbReference type="InterPro" id="IPR002052">
    <property type="entry name" value="DNA_methylase_N6_adenine_CS"/>
</dbReference>
<dbReference type="PROSITE" id="PS00092">
    <property type="entry name" value="N6_MTASE"/>
    <property type="match status" value="1"/>
</dbReference>
<dbReference type="InterPro" id="IPR046819">
    <property type="entry name" value="MmeI_hel"/>
</dbReference>
<evidence type="ECO:0000256" key="2">
    <source>
        <dbReference type="ARBA" id="ARBA00022603"/>
    </source>
</evidence>
<dbReference type="Pfam" id="PF20464">
    <property type="entry name" value="MmeI_N"/>
    <property type="match status" value="1"/>
</dbReference>
<evidence type="ECO:0000259" key="7">
    <source>
        <dbReference type="Pfam" id="PF20466"/>
    </source>
</evidence>
<dbReference type="REBASE" id="165413">
    <property type="entry name" value="Pas14ORF8260P"/>
</dbReference>
<dbReference type="InterPro" id="IPR046816">
    <property type="entry name" value="MmeI_Mtase"/>
</dbReference>
<keyword evidence="2" id="KW-0489">Methyltransferase</keyword>
<feature type="domain" description="MmeI-like C-terminal" evidence="8">
    <location>
        <begin position="838"/>
        <end position="919"/>
    </location>
</feature>
<protein>
    <recommendedName>
        <fullName evidence="1">site-specific DNA-methyltransferase (adenine-specific)</fullName>
        <ecNumber evidence="1">2.1.1.72</ecNumber>
    </recommendedName>
</protein>
<evidence type="ECO:0000259" key="6">
    <source>
        <dbReference type="Pfam" id="PF20465"/>
    </source>
</evidence>
<reference evidence="10" key="1">
    <citation type="journal article" date="2017" name="Appl. Environ. Microbiol.">
        <title>Microdiversification of a pelagic Polynucleobacter species is mainly driven by acquisition of genomic islands from a partially interspecific gene pool.</title>
        <authorList>
            <person name="Hoetzinger M."/>
            <person name="Hahn M.W."/>
            <person name="Jezberova J."/>
            <person name="Schmidt J."/>
            <person name="Koll U."/>
        </authorList>
    </citation>
    <scope>NUCLEOTIDE SEQUENCE</scope>
    <source>
        <strain evidence="10">MWH-RechtKol4</strain>
    </source>
</reference>
<dbReference type="EMBL" id="CP015017">
    <property type="protein sequence ID" value="APC01617.1"/>
    <property type="molecule type" value="Genomic_DNA"/>
</dbReference>
<dbReference type="PANTHER" id="PTHR33841">
    <property type="entry name" value="DNA METHYLTRANSFERASE YEEA-RELATED"/>
    <property type="match status" value="1"/>
</dbReference>
<comment type="catalytic activity">
    <reaction evidence="4">
        <text>a 2'-deoxyadenosine in DNA + S-adenosyl-L-methionine = an N(6)-methyl-2'-deoxyadenosine in DNA + S-adenosyl-L-homocysteine + H(+)</text>
        <dbReference type="Rhea" id="RHEA:15197"/>
        <dbReference type="Rhea" id="RHEA-COMP:12418"/>
        <dbReference type="Rhea" id="RHEA-COMP:12419"/>
        <dbReference type="ChEBI" id="CHEBI:15378"/>
        <dbReference type="ChEBI" id="CHEBI:57856"/>
        <dbReference type="ChEBI" id="CHEBI:59789"/>
        <dbReference type="ChEBI" id="CHEBI:90615"/>
        <dbReference type="ChEBI" id="CHEBI:90616"/>
        <dbReference type="EC" id="2.1.1.72"/>
    </reaction>
</comment>
<evidence type="ECO:0000256" key="3">
    <source>
        <dbReference type="ARBA" id="ARBA00022679"/>
    </source>
</evidence>
<dbReference type="GO" id="GO:0009007">
    <property type="term" value="F:site-specific DNA-methyltransferase (adenine-specific) activity"/>
    <property type="evidence" value="ECO:0007669"/>
    <property type="project" value="UniProtKB-EC"/>
</dbReference>
<evidence type="ECO:0000256" key="4">
    <source>
        <dbReference type="ARBA" id="ARBA00047942"/>
    </source>
</evidence>
<dbReference type="Proteomes" id="UP000182060">
    <property type="component" value="Chromosome"/>
</dbReference>
<dbReference type="Pfam" id="PF20466">
    <property type="entry name" value="MmeI_TRD"/>
    <property type="match status" value="1"/>
</dbReference>
<sequence>MADITINEVRRRLQLFAKEHENDREEKQYAQQFMRDFYACFGLSKSSASMFEKKVIKFGNARGYIDSFIPGVLLVEQKTTGEDLYKAYEQATDYAMAITNEFEKPQYILISDFQTFHLYNLHSLDKEPLICSLSEISKRADWFMFLVDKRVIAYSEELPINRKAVEQIAKLHDALLRANYTGRDLESFLTRLLFCLFADDTGIFGEDGQFKKLVAKTKEDGSDLGMAIAMLFQVLNTAHDKRQTNLDEALKAFEYVNGGLFAEQISIPSFDFDLRTILVKCSQLDWSGISPAIFGAMFQSVLEAGATDTAHRKESRRELGAHYTSERNILKVIQPLFLDELHKEFEQAITKPKLQALYDKLHTLKFFDPACGCGNFLVIAYRELRRIENDVIAKLYFKGEQGGLLDVKEYCKVSIEQFYGIEIDEAAVHIARVAMYITDHQLNLESGNRFGETRATVPLVATPHIHCGNALRTDWNSVVKAEDCNYVFGNPPFIGKKEQTTEQKNELLTVAKGIKGSGVLDYVCCWYLLAGEYIKLNNTIRCAFVSTNSITQGEQVGIFWGYLNARGIAIDFAHRTFKWSNEGRGVAAVHCVIIGFSIGNTSKKKDLYYYADEDDANSGEQHIVDNINPYLVNAPFVAIDKRSNPLCNVAEMNYGSMPIDNNFFTLTPEERDIFIAENADNDKVIRKYIGGNEFINSVERYCLWLVDAEPNLISKSRLIKERIESVRQFRLGSERLATNKLASYPMLFGEIRQPKASYLILPKVSSQNRDYMPIGFVDSSVIVSGSALVIPNATLYEFGVLQSKMHMAWMRTVCGRMKSDYQYSASIVYNNFVWAKDVSDKAKEALKTNAKNIIDLRKSFVDTNLATLYNNSSSPPVLIKAHKDLDKAVDEAYGYKGGDDDASRVAFLFKRYEELTSLLPATVVKKKRVKKTDDGALLI</sequence>
<dbReference type="SUPFAM" id="SSF53335">
    <property type="entry name" value="S-adenosyl-L-methionine-dependent methyltransferases"/>
    <property type="match status" value="1"/>
</dbReference>
<feature type="domain" description="MmeI-like N-terminal" evidence="5">
    <location>
        <begin position="16"/>
        <end position="177"/>
    </location>
</feature>
<dbReference type="GO" id="GO:0032259">
    <property type="term" value="P:methylation"/>
    <property type="evidence" value="ECO:0007669"/>
    <property type="project" value="UniProtKB-KW"/>
</dbReference>
<feature type="domain" description="MmeI-like helicase spacer" evidence="6">
    <location>
        <begin position="184"/>
        <end position="261"/>
    </location>
</feature>
<dbReference type="InterPro" id="IPR046817">
    <property type="entry name" value="MmeI_N"/>
</dbReference>
<feature type="domain" description="MmeI-like target recognition" evidence="7">
    <location>
        <begin position="635"/>
        <end position="835"/>
    </location>
</feature>
<evidence type="ECO:0000259" key="8">
    <source>
        <dbReference type="Pfam" id="PF20467"/>
    </source>
</evidence>
<organism evidence="10 11">
    <name type="scientific">Polynucleobacter asymbioticus</name>
    <dbReference type="NCBI Taxonomy" id="576611"/>
    <lineage>
        <taxon>Bacteria</taxon>
        <taxon>Pseudomonadati</taxon>
        <taxon>Pseudomonadota</taxon>
        <taxon>Betaproteobacteria</taxon>
        <taxon>Burkholderiales</taxon>
        <taxon>Burkholderiaceae</taxon>
        <taxon>Polynucleobacter</taxon>
    </lineage>
</organism>
<evidence type="ECO:0000313" key="11">
    <source>
        <dbReference type="Proteomes" id="UP000182060"/>
    </source>
</evidence>
<dbReference type="InterPro" id="IPR050953">
    <property type="entry name" value="N4_N6_ade-DNA_methylase"/>
</dbReference>
<name>A0AAC9NIY3_9BURK</name>
<dbReference type="PANTHER" id="PTHR33841:SF1">
    <property type="entry name" value="DNA METHYLTRANSFERASE A"/>
    <property type="match status" value="1"/>
</dbReference>
<proteinExistence type="predicted"/>
<dbReference type="Pfam" id="PF20465">
    <property type="entry name" value="MmeI_hel"/>
    <property type="match status" value="1"/>
</dbReference>
<gene>
    <name evidence="10" type="ORF">AOC25_08260</name>
</gene>
<dbReference type="GO" id="GO:0003676">
    <property type="term" value="F:nucleic acid binding"/>
    <property type="evidence" value="ECO:0007669"/>
    <property type="project" value="InterPro"/>
</dbReference>
<dbReference type="Gene3D" id="3.40.50.150">
    <property type="entry name" value="Vaccinia Virus protein VP39"/>
    <property type="match status" value="1"/>
</dbReference>
<evidence type="ECO:0000313" key="10">
    <source>
        <dbReference type="EMBL" id="APC01617.1"/>
    </source>
</evidence>